<keyword evidence="3" id="KW-0249">Electron transport</keyword>
<name>A0A4R2KSC1_9GAMM</name>
<feature type="active site" description="Nucleophile" evidence="8">
    <location>
        <position position="36"/>
    </location>
</feature>
<comment type="similarity">
    <text evidence="1 7">Belongs to the thioredoxin family.</text>
</comment>
<feature type="site" description="Contributes to redox potential value" evidence="8">
    <location>
        <position position="35"/>
    </location>
</feature>
<evidence type="ECO:0000256" key="5">
    <source>
        <dbReference type="ARBA" id="ARBA00023284"/>
    </source>
</evidence>
<dbReference type="FunFam" id="3.40.30.10:FF:000001">
    <property type="entry name" value="Thioredoxin"/>
    <property type="match status" value="1"/>
</dbReference>
<dbReference type="InterPro" id="IPR013766">
    <property type="entry name" value="Thioredoxin_domain"/>
</dbReference>
<dbReference type="PRINTS" id="PR00421">
    <property type="entry name" value="THIOREDOXIN"/>
</dbReference>
<dbReference type="SUPFAM" id="SSF52833">
    <property type="entry name" value="Thioredoxin-like"/>
    <property type="match status" value="1"/>
</dbReference>
<evidence type="ECO:0000256" key="8">
    <source>
        <dbReference type="PIRSR" id="PIRSR000077-1"/>
    </source>
</evidence>
<dbReference type="PANTHER" id="PTHR45663">
    <property type="entry name" value="GEO12009P1"/>
    <property type="match status" value="1"/>
</dbReference>
<protein>
    <recommendedName>
        <fullName evidence="6 7">Thioredoxin</fullName>
    </recommendedName>
</protein>
<keyword evidence="12" id="KW-1185">Reference proteome</keyword>
<dbReference type="PROSITE" id="PS00194">
    <property type="entry name" value="THIOREDOXIN_1"/>
    <property type="match status" value="1"/>
</dbReference>
<feature type="disulfide bond" description="Redox-active" evidence="9">
    <location>
        <begin position="33"/>
        <end position="36"/>
    </location>
</feature>
<dbReference type="InterPro" id="IPR017937">
    <property type="entry name" value="Thioredoxin_CS"/>
</dbReference>
<evidence type="ECO:0000256" key="7">
    <source>
        <dbReference type="PIRNR" id="PIRNR000077"/>
    </source>
</evidence>
<evidence type="ECO:0000256" key="6">
    <source>
        <dbReference type="NCBIfam" id="TIGR01068"/>
    </source>
</evidence>
<proteinExistence type="inferred from homology"/>
<dbReference type="PANTHER" id="PTHR45663:SF11">
    <property type="entry name" value="GEO12009P1"/>
    <property type="match status" value="1"/>
</dbReference>
<dbReference type="RefSeq" id="WP_117317107.1">
    <property type="nucleotide sequence ID" value="NZ_QQSW01000008.1"/>
</dbReference>
<dbReference type="GO" id="GO:0015035">
    <property type="term" value="F:protein-disulfide reductase activity"/>
    <property type="evidence" value="ECO:0007669"/>
    <property type="project" value="UniProtKB-UniRule"/>
</dbReference>
<organism evidence="11 12">
    <name type="scientific">Chromatocurvus halotolerans</name>
    <dbReference type="NCBI Taxonomy" id="1132028"/>
    <lineage>
        <taxon>Bacteria</taxon>
        <taxon>Pseudomonadati</taxon>
        <taxon>Pseudomonadota</taxon>
        <taxon>Gammaproteobacteria</taxon>
        <taxon>Cellvibrionales</taxon>
        <taxon>Halieaceae</taxon>
        <taxon>Chromatocurvus</taxon>
    </lineage>
</organism>
<dbReference type="GO" id="GO:0045454">
    <property type="term" value="P:cell redox homeostasis"/>
    <property type="evidence" value="ECO:0007669"/>
    <property type="project" value="TreeGrafter"/>
</dbReference>
<dbReference type="InterPro" id="IPR005746">
    <property type="entry name" value="Thioredoxin"/>
</dbReference>
<dbReference type="AlphaFoldDB" id="A0A4R2KSC1"/>
<dbReference type="EMBL" id="SLWX01000003">
    <property type="protein sequence ID" value="TCO77231.1"/>
    <property type="molecule type" value="Genomic_DNA"/>
</dbReference>
<keyword evidence="2" id="KW-0813">Transport</keyword>
<dbReference type="Gene3D" id="3.40.30.10">
    <property type="entry name" value="Glutaredoxin"/>
    <property type="match status" value="1"/>
</dbReference>
<gene>
    <name evidence="11" type="ORF">EV688_103246</name>
</gene>
<evidence type="ECO:0000256" key="9">
    <source>
        <dbReference type="PIRSR" id="PIRSR000077-4"/>
    </source>
</evidence>
<sequence length="109" mass="11946">MSEHIVHVTDSSFDQDVLSADVPVLVDFWAEWCGPCKMIAPILDEIATEYAGKLKICKVDVDSNPEIPPKFGIRGIPTLILFKNGNAEATKVGALSKTQLVDFIKESVE</sequence>
<dbReference type="NCBIfam" id="NF006898">
    <property type="entry name" value="PRK09381.1"/>
    <property type="match status" value="1"/>
</dbReference>
<evidence type="ECO:0000256" key="3">
    <source>
        <dbReference type="ARBA" id="ARBA00022982"/>
    </source>
</evidence>
<dbReference type="Pfam" id="PF00085">
    <property type="entry name" value="Thioredoxin"/>
    <property type="match status" value="1"/>
</dbReference>
<evidence type="ECO:0000256" key="1">
    <source>
        <dbReference type="ARBA" id="ARBA00008987"/>
    </source>
</evidence>
<feature type="site" description="Deprotonates C-terminal active site Cys" evidence="8">
    <location>
        <position position="27"/>
    </location>
</feature>
<evidence type="ECO:0000313" key="12">
    <source>
        <dbReference type="Proteomes" id="UP000294980"/>
    </source>
</evidence>
<keyword evidence="5 9" id="KW-0676">Redox-active center</keyword>
<dbReference type="InterPro" id="IPR036249">
    <property type="entry name" value="Thioredoxin-like_sf"/>
</dbReference>
<dbReference type="GO" id="GO:0005829">
    <property type="term" value="C:cytosol"/>
    <property type="evidence" value="ECO:0007669"/>
    <property type="project" value="TreeGrafter"/>
</dbReference>
<dbReference type="CDD" id="cd02947">
    <property type="entry name" value="TRX_family"/>
    <property type="match status" value="1"/>
</dbReference>
<comment type="caution">
    <text evidence="11">The sequence shown here is derived from an EMBL/GenBank/DDBJ whole genome shotgun (WGS) entry which is preliminary data.</text>
</comment>
<dbReference type="Proteomes" id="UP000294980">
    <property type="component" value="Unassembled WGS sequence"/>
</dbReference>
<dbReference type="NCBIfam" id="TIGR01068">
    <property type="entry name" value="thioredoxin"/>
    <property type="match status" value="1"/>
</dbReference>
<dbReference type="PIRSF" id="PIRSF000077">
    <property type="entry name" value="Thioredoxin"/>
    <property type="match status" value="1"/>
</dbReference>
<feature type="domain" description="Thioredoxin" evidence="10">
    <location>
        <begin position="1"/>
        <end position="109"/>
    </location>
</feature>
<evidence type="ECO:0000256" key="2">
    <source>
        <dbReference type="ARBA" id="ARBA00022448"/>
    </source>
</evidence>
<dbReference type="PROSITE" id="PS51352">
    <property type="entry name" value="THIOREDOXIN_2"/>
    <property type="match status" value="1"/>
</dbReference>
<feature type="site" description="Contributes to redox potential value" evidence="8">
    <location>
        <position position="34"/>
    </location>
</feature>
<keyword evidence="4 9" id="KW-1015">Disulfide bond</keyword>
<evidence type="ECO:0000256" key="4">
    <source>
        <dbReference type="ARBA" id="ARBA00023157"/>
    </source>
</evidence>
<accession>A0A4R2KSC1</accession>
<evidence type="ECO:0000259" key="10">
    <source>
        <dbReference type="PROSITE" id="PS51352"/>
    </source>
</evidence>
<dbReference type="OrthoDB" id="9790390at2"/>
<feature type="active site" description="Nucleophile" evidence="8">
    <location>
        <position position="33"/>
    </location>
</feature>
<reference evidence="11 12" key="1">
    <citation type="submission" date="2019-03" db="EMBL/GenBank/DDBJ databases">
        <title>Genomic Encyclopedia of Type Strains, Phase IV (KMG-IV): sequencing the most valuable type-strain genomes for metagenomic binning, comparative biology and taxonomic classification.</title>
        <authorList>
            <person name="Goeker M."/>
        </authorList>
    </citation>
    <scope>NUCLEOTIDE SEQUENCE [LARGE SCALE GENOMIC DNA]</scope>
    <source>
        <strain evidence="11 12">DSM 23344</strain>
    </source>
</reference>
<evidence type="ECO:0000313" key="11">
    <source>
        <dbReference type="EMBL" id="TCO77231.1"/>
    </source>
</evidence>